<dbReference type="PANTHER" id="PTHR43439">
    <property type="entry name" value="PHENYLACETATE-COENZYME A LIGASE"/>
    <property type="match status" value="1"/>
</dbReference>
<proteinExistence type="predicted"/>
<dbReference type="Proteomes" id="UP000774617">
    <property type="component" value="Unassembled WGS sequence"/>
</dbReference>
<dbReference type="InterPro" id="IPR006162">
    <property type="entry name" value="Ppantetheine_attach_site"/>
</dbReference>
<dbReference type="InterPro" id="IPR051414">
    <property type="entry name" value="Adenylate-forming_Reductase"/>
</dbReference>
<dbReference type="Pfam" id="PF00550">
    <property type="entry name" value="PP-binding"/>
    <property type="match status" value="1"/>
</dbReference>
<keyword evidence="2" id="KW-0597">Phosphoprotein</keyword>
<dbReference type="InterPro" id="IPR009081">
    <property type="entry name" value="PP-bd_ACP"/>
</dbReference>
<feature type="domain" description="Carrier" evidence="3">
    <location>
        <begin position="565"/>
        <end position="646"/>
    </location>
</feature>
<dbReference type="SUPFAM" id="SSF56801">
    <property type="entry name" value="Acetyl-CoA synthetase-like"/>
    <property type="match status" value="1"/>
</dbReference>
<dbReference type="InterPro" id="IPR000873">
    <property type="entry name" value="AMP-dep_synth/lig_dom"/>
</dbReference>
<dbReference type="Pfam" id="PF07993">
    <property type="entry name" value="NAD_binding_4"/>
    <property type="match status" value="1"/>
</dbReference>
<gene>
    <name evidence="4" type="ORF">B0J12DRAFT_241608</name>
</gene>
<sequence>MGSIEGASNYYNGHSPFADQPLPRRIDAIAASAPSRPWMITPRTSDIHGEWRTISFGEFAKAVNGTARWIERTIGVAKDQRETVAFMGLNDARYAVVTVALMKTNRRALLLSLRNSDEAQLHLLQRTDSTHYLFTEGIESYLGVFEDHSEDLHGHQVPTFDEMLALGEQGHFESRGNEGRLEHVMVLHTSGSTGLPKPIYMTNAWVAQLDHQKYLKAPPGRRNRFEGFMGPTADGKPMFTPAPFYHTMGMVTIFRSIYTGPLVLPPLGKAINADLLSQILLLRKASVALFPPALLEEMSDSETGMKALSTVDHIFFGGAPLAREAGERIRKVTKIDSIIGSTEASLIPALEPEDPADWEYFEWHPYSGVVMEDAGEGLCEQVIKPIVDPRYVSVFANFPEISEWRTKDLWEQHPTKPALWRYKGRRDDVIVFSNGEKFNPVSFEKAVENHPLVRGAVVVGQSRFQPAILIEPDWTKVKQGQDLDWILTELWPAIEEANREAPAHAQVWKNRIAFTKKEKPFVRAPKGSIVRRSTINAYADEIDALYSSEGFDEQLGKLDRNADLPTTRAFVRQAVKLVVPLLKDEHSDDQDIFDLGVDSLQVMALSSALSHALKADAADRGAAVVPRDVYGNPTVSQLAAAIVTKLSHKEQEEQPSVPREQMMAEMVKKYTSDLPKTASPLPALPEKQTIVLTGSTGSLGNYILSDLIASPAVAHVYCLNRSDSAAARQTQSFQERDAPTDFSKVTFLRTDFSQARFGLDQPTYDQLAAEVTIFIHNAWAVDFNHALASYEPTHIAGTRRVVDFSLQSAHRAHIVFISSIASIANWAALPGAAGPVPETFIENDSAPLPQGYGESKHVAGRILAVAAKQAGVPASIVRCGQLAGPRQDKGVWNRHEWLPSIVHTSKNMGVVPANLGNQDAVDWVPMDAAARTVVECSFDRLRTQGERMLDVFHVVNPRVVSWRTLVPVIKEFYGKQGVELEAVEFEDWMRALRSVPLTKEEVEKKPGVKLVDFYEGLKTEGGALPPMSTAHTVESSRCLGELREVDAALFENWLKQWGF</sequence>
<comment type="caution">
    <text evidence="4">The sequence shown here is derived from an EMBL/GenBank/DDBJ whole genome shotgun (WGS) entry which is preliminary data.</text>
</comment>
<dbReference type="InterPro" id="IPR020845">
    <property type="entry name" value="AMP-binding_CS"/>
</dbReference>
<dbReference type="InterPro" id="IPR042099">
    <property type="entry name" value="ANL_N_sf"/>
</dbReference>
<reference evidence="4 5" key="1">
    <citation type="journal article" date="2021" name="Nat. Commun.">
        <title>Genetic determinants of endophytism in the Arabidopsis root mycobiome.</title>
        <authorList>
            <person name="Mesny F."/>
            <person name="Miyauchi S."/>
            <person name="Thiergart T."/>
            <person name="Pickel B."/>
            <person name="Atanasova L."/>
            <person name="Karlsson M."/>
            <person name="Huettel B."/>
            <person name="Barry K.W."/>
            <person name="Haridas S."/>
            <person name="Chen C."/>
            <person name="Bauer D."/>
            <person name="Andreopoulos W."/>
            <person name="Pangilinan J."/>
            <person name="LaButti K."/>
            <person name="Riley R."/>
            <person name="Lipzen A."/>
            <person name="Clum A."/>
            <person name="Drula E."/>
            <person name="Henrissat B."/>
            <person name="Kohler A."/>
            <person name="Grigoriev I.V."/>
            <person name="Martin F.M."/>
            <person name="Hacquard S."/>
        </authorList>
    </citation>
    <scope>NUCLEOTIDE SEQUENCE [LARGE SCALE GENOMIC DNA]</scope>
    <source>
        <strain evidence="4 5">MPI-SDFR-AT-0080</strain>
    </source>
</reference>
<dbReference type="Pfam" id="PF00501">
    <property type="entry name" value="AMP-binding"/>
    <property type="match status" value="1"/>
</dbReference>
<dbReference type="Gene3D" id="1.10.1200.10">
    <property type="entry name" value="ACP-like"/>
    <property type="match status" value="1"/>
</dbReference>
<evidence type="ECO:0000256" key="1">
    <source>
        <dbReference type="ARBA" id="ARBA00022450"/>
    </source>
</evidence>
<dbReference type="PROSITE" id="PS50075">
    <property type="entry name" value="CARRIER"/>
    <property type="match status" value="1"/>
</dbReference>
<dbReference type="PANTHER" id="PTHR43439:SF2">
    <property type="entry name" value="ENZYME, PUTATIVE (JCVI)-RELATED"/>
    <property type="match status" value="1"/>
</dbReference>
<dbReference type="InterPro" id="IPR036291">
    <property type="entry name" value="NAD(P)-bd_dom_sf"/>
</dbReference>
<dbReference type="InterPro" id="IPR020806">
    <property type="entry name" value="PKS_PP-bd"/>
</dbReference>
<accession>A0ABQ8GQY8</accession>
<dbReference type="EMBL" id="JAGTJR010000003">
    <property type="protein sequence ID" value="KAH7062613.1"/>
    <property type="molecule type" value="Genomic_DNA"/>
</dbReference>
<dbReference type="PROSITE" id="PS00455">
    <property type="entry name" value="AMP_BINDING"/>
    <property type="match status" value="1"/>
</dbReference>
<dbReference type="Pfam" id="PF23562">
    <property type="entry name" value="AMP-binding_C_3"/>
    <property type="match status" value="1"/>
</dbReference>
<protein>
    <recommendedName>
        <fullName evidence="3">Carrier domain-containing protein</fullName>
    </recommendedName>
</protein>
<keyword evidence="5" id="KW-1185">Reference proteome</keyword>
<dbReference type="Gene3D" id="3.40.50.12780">
    <property type="entry name" value="N-terminal domain of ligase-like"/>
    <property type="match status" value="1"/>
</dbReference>
<dbReference type="Gene3D" id="3.40.50.720">
    <property type="entry name" value="NAD(P)-binding Rossmann-like Domain"/>
    <property type="match status" value="1"/>
</dbReference>
<dbReference type="SUPFAM" id="SSF51735">
    <property type="entry name" value="NAD(P)-binding Rossmann-fold domains"/>
    <property type="match status" value="1"/>
</dbReference>
<dbReference type="PROSITE" id="PS00012">
    <property type="entry name" value="PHOSPHOPANTETHEINE"/>
    <property type="match status" value="1"/>
</dbReference>
<keyword evidence="1" id="KW-0596">Phosphopantetheine</keyword>
<name>A0ABQ8GQY8_9PEZI</name>
<evidence type="ECO:0000259" key="3">
    <source>
        <dbReference type="PROSITE" id="PS50075"/>
    </source>
</evidence>
<dbReference type="InterPro" id="IPR036736">
    <property type="entry name" value="ACP-like_sf"/>
</dbReference>
<organism evidence="4 5">
    <name type="scientific">Macrophomina phaseolina</name>
    <dbReference type="NCBI Taxonomy" id="35725"/>
    <lineage>
        <taxon>Eukaryota</taxon>
        <taxon>Fungi</taxon>
        <taxon>Dikarya</taxon>
        <taxon>Ascomycota</taxon>
        <taxon>Pezizomycotina</taxon>
        <taxon>Dothideomycetes</taxon>
        <taxon>Dothideomycetes incertae sedis</taxon>
        <taxon>Botryosphaeriales</taxon>
        <taxon>Botryosphaeriaceae</taxon>
        <taxon>Macrophomina</taxon>
    </lineage>
</organism>
<evidence type="ECO:0000313" key="4">
    <source>
        <dbReference type="EMBL" id="KAH7062613.1"/>
    </source>
</evidence>
<dbReference type="SUPFAM" id="SSF47336">
    <property type="entry name" value="ACP-like"/>
    <property type="match status" value="1"/>
</dbReference>
<dbReference type="InterPro" id="IPR013120">
    <property type="entry name" value="FAR_NAD-bd"/>
</dbReference>
<evidence type="ECO:0000256" key="2">
    <source>
        <dbReference type="ARBA" id="ARBA00022553"/>
    </source>
</evidence>
<evidence type="ECO:0000313" key="5">
    <source>
        <dbReference type="Proteomes" id="UP000774617"/>
    </source>
</evidence>
<dbReference type="SMART" id="SM00823">
    <property type="entry name" value="PKS_PP"/>
    <property type="match status" value="1"/>
</dbReference>